<reference evidence="3 4" key="1">
    <citation type="journal article" date="2014" name="Int. J. Syst. Evol. Microbiol.">
        <title>Complete genome sequence of Corynebacterium casei LMG S-19264T (=DSM 44701T), isolated from a smear-ripened cheese.</title>
        <authorList>
            <consortium name="US DOE Joint Genome Institute (JGI-PGF)"/>
            <person name="Walter F."/>
            <person name="Albersmeier A."/>
            <person name="Kalinowski J."/>
            <person name="Ruckert C."/>
        </authorList>
    </citation>
    <scope>NUCLEOTIDE SEQUENCE [LARGE SCALE GENOMIC DNA]</scope>
    <source>
        <strain evidence="3 4">CGMCC 4.7206</strain>
    </source>
</reference>
<dbReference type="Proteomes" id="UP000597989">
    <property type="component" value="Unassembled WGS sequence"/>
</dbReference>
<gene>
    <name evidence="2" type="ORF">GCM10009545_36860</name>
    <name evidence="3" type="ORF">GCM10011581_28220</name>
</gene>
<dbReference type="Proteomes" id="UP001500220">
    <property type="component" value="Unassembled WGS sequence"/>
</dbReference>
<evidence type="ECO:0000313" key="4">
    <source>
        <dbReference type="Proteomes" id="UP000597989"/>
    </source>
</evidence>
<dbReference type="Pfam" id="PF19809">
    <property type="entry name" value="DUF6292"/>
    <property type="match status" value="1"/>
</dbReference>
<accession>A0A917JVR7</accession>
<dbReference type="InterPro" id="IPR046259">
    <property type="entry name" value="DUF6292"/>
</dbReference>
<dbReference type="AlphaFoldDB" id="A0A917JVR7"/>
<reference evidence="2 5" key="2">
    <citation type="journal article" date="2019" name="Int. J. Syst. Evol. Microbiol.">
        <title>The Global Catalogue of Microorganisms (GCM) 10K type strain sequencing project: providing services to taxonomists for standard genome sequencing and annotation.</title>
        <authorList>
            <consortium name="The Broad Institute Genomics Platform"/>
            <consortium name="The Broad Institute Genome Sequencing Center for Infectious Disease"/>
            <person name="Wu L."/>
            <person name="Ma J."/>
        </authorList>
    </citation>
    <scope>NUCLEOTIDE SEQUENCE [LARGE SCALE GENOMIC DNA]</scope>
    <source>
        <strain evidence="2 5">JCM 10664</strain>
    </source>
</reference>
<evidence type="ECO:0000259" key="1">
    <source>
        <dbReference type="Pfam" id="PF19809"/>
    </source>
</evidence>
<comment type="caution">
    <text evidence="3">The sequence shown here is derived from an EMBL/GenBank/DDBJ whole genome shotgun (WGS) entry which is preliminary data.</text>
</comment>
<dbReference type="RefSeq" id="WP_188987823.1">
    <property type="nucleotide sequence ID" value="NZ_BAAAHC010000013.1"/>
</dbReference>
<evidence type="ECO:0000313" key="2">
    <source>
        <dbReference type="EMBL" id="GAA0530976.1"/>
    </source>
</evidence>
<proteinExistence type="predicted"/>
<organism evidence="3 4">
    <name type="scientific">Saccharopolyspora thermophila</name>
    <dbReference type="NCBI Taxonomy" id="89367"/>
    <lineage>
        <taxon>Bacteria</taxon>
        <taxon>Bacillati</taxon>
        <taxon>Actinomycetota</taxon>
        <taxon>Actinomycetes</taxon>
        <taxon>Pseudonocardiales</taxon>
        <taxon>Pseudonocardiaceae</taxon>
        <taxon>Saccharopolyspora</taxon>
    </lineage>
</organism>
<evidence type="ECO:0000313" key="5">
    <source>
        <dbReference type="Proteomes" id="UP001500220"/>
    </source>
</evidence>
<evidence type="ECO:0000313" key="3">
    <source>
        <dbReference type="EMBL" id="GGI89503.1"/>
    </source>
</evidence>
<dbReference type="EMBL" id="BMMT01000009">
    <property type="protein sequence ID" value="GGI89503.1"/>
    <property type="molecule type" value="Genomic_DNA"/>
</dbReference>
<reference evidence="2" key="4">
    <citation type="submission" date="2023-12" db="EMBL/GenBank/DDBJ databases">
        <authorList>
            <person name="Sun Q."/>
            <person name="Inoue M."/>
        </authorList>
    </citation>
    <scope>NUCLEOTIDE SEQUENCE</scope>
    <source>
        <strain evidence="2">JCM 10664</strain>
    </source>
</reference>
<feature type="domain" description="DUF6292" evidence="1">
    <location>
        <begin position="14"/>
        <end position="99"/>
    </location>
</feature>
<sequence>MDTTGQAVGGLVKYVRAVADDLGDEVSEVDVDVGGLATAIILVRSHVPTLVEFPLLLTWDEVSGWALRIETDGRGDTTPVVFMGGDILPEPESVQRFLRAATTGEHPGTPLPPAFRLPNAPDDLERRLAHFGC</sequence>
<name>A0A917JVR7_9PSEU</name>
<protein>
    <recommendedName>
        <fullName evidence="1">DUF6292 domain-containing protein</fullName>
    </recommendedName>
</protein>
<keyword evidence="5" id="KW-1185">Reference proteome</keyword>
<dbReference type="EMBL" id="BAAAHC010000013">
    <property type="protein sequence ID" value="GAA0530976.1"/>
    <property type="molecule type" value="Genomic_DNA"/>
</dbReference>
<reference evidence="3" key="3">
    <citation type="submission" date="2020-09" db="EMBL/GenBank/DDBJ databases">
        <authorList>
            <person name="Sun Q."/>
            <person name="Zhou Y."/>
        </authorList>
    </citation>
    <scope>NUCLEOTIDE SEQUENCE</scope>
    <source>
        <strain evidence="3">CGMCC 4.7206</strain>
    </source>
</reference>